<feature type="region of interest" description="Disordered" evidence="1">
    <location>
        <begin position="174"/>
        <end position="198"/>
    </location>
</feature>
<accession>A0ABX9K3A8</accession>
<sequence length="198" mass="21868">MAASSAAYGLSSRGEVAHHGTTVVQRTVLPAEPVSDPLPPVSEPAERVLNRVNELASRVSSPAYTSGTRQAVSQVVHHFTFGVLQLEGIHQRVRKHFGRSSVIPTRVYSYLKGPAPLRHPERLFRLMHTYLDAIEAELARNPSEAQYQEGNVLGLVRRWMEAHDRAYALEEMLEGPHDEPQPGDHPMPPPGGSTTRMA</sequence>
<organism evidence="2 3">
    <name type="scientific">Archangium gephyra</name>
    <dbReference type="NCBI Taxonomy" id="48"/>
    <lineage>
        <taxon>Bacteria</taxon>
        <taxon>Pseudomonadati</taxon>
        <taxon>Myxococcota</taxon>
        <taxon>Myxococcia</taxon>
        <taxon>Myxococcales</taxon>
        <taxon>Cystobacterineae</taxon>
        <taxon>Archangiaceae</taxon>
        <taxon>Archangium</taxon>
    </lineage>
</organism>
<evidence type="ECO:0000256" key="1">
    <source>
        <dbReference type="SAM" id="MobiDB-lite"/>
    </source>
</evidence>
<name>A0ABX9K3A8_9BACT</name>
<dbReference type="Proteomes" id="UP000256345">
    <property type="component" value="Unassembled WGS sequence"/>
</dbReference>
<evidence type="ECO:0000313" key="3">
    <source>
        <dbReference type="Proteomes" id="UP000256345"/>
    </source>
</evidence>
<reference evidence="2 3" key="1">
    <citation type="submission" date="2018-08" db="EMBL/GenBank/DDBJ databases">
        <title>Genomic Encyclopedia of Archaeal and Bacterial Type Strains, Phase II (KMG-II): from individual species to whole genera.</title>
        <authorList>
            <person name="Goeker M."/>
        </authorList>
    </citation>
    <scope>NUCLEOTIDE SEQUENCE [LARGE SCALE GENOMIC DNA]</scope>
    <source>
        <strain evidence="2 3">DSM 2261</strain>
    </source>
</reference>
<proteinExistence type="predicted"/>
<gene>
    <name evidence="2" type="ORF">ATI61_105713</name>
</gene>
<keyword evidence="3" id="KW-1185">Reference proteome</keyword>
<dbReference type="EMBL" id="QUMU01000005">
    <property type="protein sequence ID" value="REG32385.1"/>
    <property type="molecule type" value="Genomic_DNA"/>
</dbReference>
<evidence type="ECO:0000313" key="2">
    <source>
        <dbReference type="EMBL" id="REG32385.1"/>
    </source>
</evidence>
<comment type="caution">
    <text evidence="2">The sequence shown here is derived from an EMBL/GenBank/DDBJ whole genome shotgun (WGS) entry which is preliminary data.</text>
</comment>
<protein>
    <submittedName>
        <fullName evidence="2">Uncharacterized protein</fullName>
    </submittedName>
</protein>